<protein>
    <submittedName>
        <fullName evidence="2">Arm DNA-binding domain-containing protein</fullName>
    </submittedName>
</protein>
<dbReference type="EMBL" id="JBCGCU010000013">
    <property type="protein sequence ID" value="MEM0516049.1"/>
    <property type="molecule type" value="Genomic_DNA"/>
</dbReference>
<organism evidence="2 3">
    <name type="scientific">Pseudoalteromonas qingdaonensis</name>
    <dbReference type="NCBI Taxonomy" id="3131913"/>
    <lineage>
        <taxon>Bacteria</taxon>
        <taxon>Pseudomonadati</taxon>
        <taxon>Pseudomonadota</taxon>
        <taxon>Gammaproteobacteria</taxon>
        <taxon>Alteromonadales</taxon>
        <taxon>Pseudoalteromonadaceae</taxon>
        <taxon>Pseudoalteromonas</taxon>
    </lineage>
</organism>
<evidence type="ECO:0000313" key="3">
    <source>
        <dbReference type="Proteomes" id="UP001447008"/>
    </source>
</evidence>
<dbReference type="InterPro" id="IPR038488">
    <property type="entry name" value="Integrase_DNA-bd_sf"/>
</dbReference>
<feature type="domain" description="Integrase DNA-binding" evidence="1">
    <location>
        <begin position="7"/>
        <end position="40"/>
    </location>
</feature>
<name>A0ABU9N0C8_9GAMM</name>
<evidence type="ECO:0000313" key="2">
    <source>
        <dbReference type="EMBL" id="MEM0516049.1"/>
    </source>
</evidence>
<gene>
    <name evidence="2" type="ORF">WCN91_11595</name>
</gene>
<keyword evidence="3" id="KW-1185">Reference proteome</keyword>
<dbReference type="InterPro" id="IPR025166">
    <property type="entry name" value="Integrase_DNA_bind_dom"/>
</dbReference>
<dbReference type="Proteomes" id="UP001447008">
    <property type="component" value="Unassembled WGS sequence"/>
</dbReference>
<dbReference type="GO" id="GO:0003677">
    <property type="term" value="F:DNA binding"/>
    <property type="evidence" value="ECO:0007669"/>
    <property type="project" value="UniProtKB-KW"/>
</dbReference>
<dbReference type="Pfam" id="PF13356">
    <property type="entry name" value="Arm-DNA-bind_3"/>
    <property type="match status" value="1"/>
</dbReference>
<dbReference type="Gene3D" id="3.30.160.390">
    <property type="entry name" value="Integrase, DNA-binding domain"/>
    <property type="match status" value="1"/>
</dbReference>
<dbReference type="RefSeq" id="WP_342679359.1">
    <property type="nucleotide sequence ID" value="NZ_JBCGCU010000013.1"/>
</dbReference>
<accession>A0ABU9N0C8</accession>
<keyword evidence="2" id="KW-0238">DNA-binding</keyword>
<evidence type="ECO:0000259" key="1">
    <source>
        <dbReference type="Pfam" id="PF13356"/>
    </source>
</evidence>
<proteinExistence type="predicted"/>
<comment type="caution">
    <text evidence="2">The sequence shown here is derived from an EMBL/GenBank/DDBJ whole genome shotgun (WGS) entry which is preliminary data.</text>
</comment>
<sequence>MATGKEQTFSDGNCLMLRVKTNGTKIWRFKYTVSKKVSMAIRCNHENFNCHSFVVFTL</sequence>
<reference evidence="2 3" key="1">
    <citation type="submission" date="2024-03" db="EMBL/GenBank/DDBJ databases">
        <title>Pseudoalteromonas qingdaonensis sp. nov., isolated from the intestines of marine benthic organisms.</title>
        <authorList>
            <person name="Lin X."/>
            <person name="Fang S."/>
            <person name="Hu X."/>
        </authorList>
    </citation>
    <scope>NUCLEOTIDE SEQUENCE [LARGE SCALE GENOMIC DNA]</scope>
    <source>
        <strain evidence="2 3">YIC-827</strain>
    </source>
</reference>